<dbReference type="RefSeq" id="WP_369743061.1">
    <property type="nucleotide sequence ID" value="NZ_CP165718.1"/>
</dbReference>
<reference evidence="1" key="1">
    <citation type="submission" date="2024-07" db="EMBL/GenBank/DDBJ databases">
        <title>Whole genome sequence of bacterial strains from algal surface.</title>
        <authorList>
            <person name="Kumar P."/>
        </authorList>
    </citation>
    <scope>NUCLEOTIDE SEQUENCE</scope>
    <source>
        <strain evidence="1">PP-1MA</strain>
    </source>
</reference>
<sequence length="465" mass="53698">MISDTKERQLDVLQTIYSEIQNGDIQKESLLQHGILSINRLIKLINSRLEPADIPLLRGTLALARNPLLYTPTQQIKSALQDIREDTLSLYEKHISHIKDMVATRTNKETLAYLRYNIPAPHRALVALAAGFATANRDFWLFSDEELLNTCDGVDSLAELKYKNCSVHAHIKGRQLEWEFQKRNPAAMRNYYLDVEGLRHRSMGELVTANFLRLNNISFLTQMPVANSNAKKPRTIDFSLIDHDVHIEVLQNEERGQGIRRSKYVDRLNSKRYEYKLLGGKCIFVDSDKYWTSEGFDIVAFSEQLQASLQLTGISTSTEFPATALGYRDNSEAKKLMTLPLPELIYFLEKQGVVGLASLKNNFHFFMTILKMRDDFDDILNHFKQLGERIRLSRIQAAVKERDKHYASIEEVRALAVEHNITCQKEWFAFAKANRDFLKQMNIPSNIYLVYSRLGTWQGWGYLWN</sequence>
<protein>
    <submittedName>
        <fullName evidence="1">Uncharacterized protein</fullName>
    </submittedName>
</protein>
<dbReference type="AlphaFoldDB" id="A0AB39XBL1"/>
<proteinExistence type="predicted"/>
<accession>A0AB39XBL1</accession>
<dbReference type="EMBL" id="CP165718">
    <property type="protein sequence ID" value="XDV09753.1"/>
    <property type="molecule type" value="Genomic_DNA"/>
</dbReference>
<evidence type="ECO:0000313" key="1">
    <source>
        <dbReference type="EMBL" id="XDV09753.1"/>
    </source>
</evidence>
<gene>
    <name evidence="1" type="ORF">AB8S08_00675</name>
</gene>
<organism evidence="1">
    <name type="scientific">Pseudidiomarina sp. PP-1MA</name>
    <dbReference type="NCBI Taxonomy" id="3237706"/>
    <lineage>
        <taxon>Bacteria</taxon>
        <taxon>Pseudomonadati</taxon>
        <taxon>Pseudomonadota</taxon>
        <taxon>Gammaproteobacteria</taxon>
        <taxon>Alteromonadales</taxon>
        <taxon>Idiomarinaceae</taxon>
        <taxon>Pseudidiomarina</taxon>
    </lineage>
</organism>
<name>A0AB39XBL1_9GAMM</name>